<comment type="caution">
    <text evidence="2">The sequence shown here is derived from an EMBL/GenBank/DDBJ whole genome shotgun (WGS) entry which is preliminary data.</text>
</comment>
<gene>
    <name evidence="2" type="ORF">OCV88_09255</name>
</gene>
<keyword evidence="3" id="KW-1185">Reference proteome</keyword>
<evidence type="ECO:0000313" key="3">
    <source>
        <dbReference type="Proteomes" id="UP001652442"/>
    </source>
</evidence>
<keyword evidence="1" id="KW-0472">Membrane</keyword>
<dbReference type="Proteomes" id="UP001652442">
    <property type="component" value="Unassembled WGS sequence"/>
</dbReference>
<organism evidence="2 3">
    <name type="scientific">Brotonthovivens ammoniilytica</name>
    <dbReference type="NCBI Taxonomy" id="2981725"/>
    <lineage>
        <taxon>Bacteria</taxon>
        <taxon>Bacillati</taxon>
        <taxon>Bacillota</taxon>
        <taxon>Clostridia</taxon>
        <taxon>Lachnospirales</taxon>
        <taxon>Lachnospiraceae</taxon>
        <taxon>Brotonthovivens</taxon>
    </lineage>
</organism>
<name>A0ABT2TJX7_9FIRM</name>
<feature type="transmembrane region" description="Helical" evidence="1">
    <location>
        <begin position="37"/>
        <end position="56"/>
    </location>
</feature>
<accession>A0ABT2TJX7</accession>
<keyword evidence="1" id="KW-1133">Transmembrane helix</keyword>
<evidence type="ECO:0000313" key="2">
    <source>
        <dbReference type="EMBL" id="MCU6762519.1"/>
    </source>
</evidence>
<reference evidence="2 3" key="1">
    <citation type="journal article" date="2021" name="ISME Commun">
        <title>Automated analysis of genomic sequences facilitates high-throughput and comprehensive description of bacteria.</title>
        <authorList>
            <person name="Hitch T.C.A."/>
        </authorList>
    </citation>
    <scope>NUCLEOTIDE SEQUENCE [LARGE SCALE GENOMIC DNA]</scope>
    <source>
        <strain evidence="2 3">Sanger_109</strain>
    </source>
</reference>
<protein>
    <submittedName>
        <fullName evidence="2">Uncharacterized protein</fullName>
    </submittedName>
</protein>
<evidence type="ECO:0000256" key="1">
    <source>
        <dbReference type="SAM" id="Phobius"/>
    </source>
</evidence>
<feature type="transmembrane region" description="Helical" evidence="1">
    <location>
        <begin position="68"/>
        <end position="85"/>
    </location>
</feature>
<feature type="transmembrane region" description="Helical" evidence="1">
    <location>
        <begin position="91"/>
        <end position="108"/>
    </location>
</feature>
<proteinExistence type="predicted"/>
<sequence length="118" mass="13640">MKNILYIILVQLIVFIDPILLHKLYDYAARNYNTYPSLIYQAISALIFGVFLYLAIKKSDDAAINVKILYVILAFVNVVISIYWWISWGQIVRFALIALVVFAALFISQCRKTKGEHH</sequence>
<keyword evidence="1" id="KW-0812">Transmembrane</keyword>
<dbReference type="EMBL" id="JAOQJQ010000003">
    <property type="protein sequence ID" value="MCU6762519.1"/>
    <property type="molecule type" value="Genomic_DNA"/>
</dbReference>
<dbReference type="RefSeq" id="WP_158425222.1">
    <property type="nucleotide sequence ID" value="NZ_JAOQJQ010000003.1"/>
</dbReference>
<feature type="transmembrane region" description="Helical" evidence="1">
    <location>
        <begin position="5"/>
        <end position="25"/>
    </location>
</feature>